<dbReference type="PANTHER" id="PTHR30614">
    <property type="entry name" value="MEMBRANE COMPONENT OF AMINO ACID ABC TRANSPORTER"/>
    <property type="match status" value="1"/>
</dbReference>
<keyword evidence="8 9" id="KW-0472">Membrane</keyword>
<dbReference type="CDD" id="cd06261">
    <property type="entry name" value="TM_PBP2"/>
    <property type="match status" value="1"/>
</dbReference>
<evidence type="ECO:0000256" key="5">
    <source>
        <dbReference type="ARBA" id="ARBA00022692"/>
    </source>
</evidence>
<feature type="transmembrane region" description="Helical" evidence="9">
    <location>
        <begin position="203"/>
        <end position="224"/>
    </location>
</feature>
<dbReference type="AlphaFoldDB" id="A0A8G2C4N5"/>
<dbReference type="Gene3D" id="1.10.3720.10">
    <property type="entry name" value="MetI-like"/>
    <property type="match status" value="1"/>
</dbReference>
<feature type="transmembrane region" description="Helical" evidence="9">
    <location>
        <begin position="119"/>
        <end position="140"/>
    </location>
</feature>
<evidence type="ECO:0000256" key="8">
    <source>
        <dbReference type="ARBA" id="ARBA00023136"/>
    </source>
</evidence>
<dbReference type="PROSITE" id="PS50928">
    <property type="entry name" value="ABC_TM1"/>
    <property type="match status" value="1"/>
</dbReference>
<evidence type="ECO:0000256" key="7">
    <source>
        <dbReference type="ARBA" id="ARBA00022989"/>
    </source>
</evidence>
<comment type="caution">
    <text evidence="11">The sequence shown here is derived from an EMBL/GenBank/DDBJ whole genome shotgun (WGS) entry which is preliminary data.</text>
</comment>
<keyword evidence="3 9" id="KW-0813">Transport</keyword>
<evidence type="ECO:0000313" key="11">
    <source>
        <dbReference type="EMBL" id="SFM00381.1"/>
    </source>
</evidence>
<evidence type="ECO:0000256" key="6">
    <source>
        <dbReference type="ARBA" id="ARBA00022970"/>
    </source>
</evidence>
<evidence type="ECO:0000256" key="3">
    <source>
        <dbReference type="ARBA" id="ARBA00022448"/>
    </source>
</evidence>
<dbReference type="Proteomes" id="UP000199581">
    <property type="component" value="Unassembled WGS sequence"/>
</dbReference>
<proteinExistence type="inferred from homology"/>
<reference evidence="11 12" key="1">
    <citation type="submission" date="2016-10" db="EMBL/GenBank/DDBJ databases">
        <authorList>
            <person name="Varghese N."/>
            <person name="Submissions S."/>
        </authorList>
    </citation>
    <scope>NUCLEOTIDE SEQUENCE [LARGE SCALE GENOMIC DNA]</scope>
    <source>
        <strain evidence="11 12">DSM 1741</strain>
    </source>
</reference>
<feature type="transmembrane region" description="Helical" evidence="9">
    <location>
        <begin position="244"/>
        <end position="265"/>
    </location>
</feature>
<name>A0A8G2C4N5_DESNO</name>
<comment type="similarity">
    <text evidence="2">Belongs to the binding-protein-dependent transport system permease family. HisMQ subfamily.</text>
</comment>
<keyword evidence="12" id="KW-1185">Reference proteome</keyword>
<dbReference type="Pfam" id="PF00528">
    <property type="entry name" value="BPD_transp_1"/>
    <property type="match status" value="1"/>
</dbReference>
<dbReference type="InterPro" id="IPR043429">
    <property type="entry name" value="ArtM/GltK/GlnP/TcyL/YhdX-like"/>
</dbReference>
<keyword evidence="4" id="KW-1003">Cell membrane</keyword>
<evidence type="ECO:0000256" key="4">
    <source>
        <dbReference type="ARBA" id="ARBA00022475"/>
    </source>
</evidence>
<sequence>MSKLKEQLPALLTQVLVVGAIIYVALQLFHNTQANLEARNIASGFGFLSVEGGLPINDSLLPYTPAASYGRAFAMGILNTLFVSALSIVLATFLGIIVGVARVSGNWLVAHLAAVYVEVLRNVPLLLTLFFCYSTLLAFLPSPRMSLVPFGDIFINNRGVYVPRPLFQDGMGWVILALVAAIAASVVLVRVSRRMRDETGRGLHSGWMSLGLILGLPAAAYFLTGQPLEFDAPVLSGFNFKGGMVLRPEFSALLIGLVLYTAAFIGENVRSGIQSVDAGQLDAAKALGLSPGPIMRKVILPQTLRVCIPATTNDYTSLIKNSSLAVAIGYPDMVSVGGTIIGQNDQAIEIIGMWMAVYLTINLIVSLVMNWFNAKVQLVER</sequence>
<dbReference type="RefSeq" id="WP_167364148.1">
    <property type="nucleotide sequence ID" value="NZ_FOTO01000011.1"/>
</dbReference>
<protein>
    <submittedName>
        <fullName evidence="11">General L-amino acid transport system permease protein</fullName>
    </submittedName>
</protein>
<dbReference type="NCBIfam" id="TIGR01726">
    <property type="entry name" value="HEQRo_perm_3TM"/>
    <property type="match status" value="1"/>
</dbReference>
<feature type="transmembrane region" description="Helical" evidence="9">
    <location>
        <begin position="171"/>
        <end position="191"/>
    </location>
</feature>
<keyword evidence="5 9" id="KW-0812">Transmembrane</keyword>
<evidence type="ECO:0000256" key="2">
    <source>
        <dbReference type="ARBA" id="ARBA00010072"/>
    </source>
</evidence>
<dbReference type="PANTHER" id="PTHR30614:SF37">
    <property type="entry name" value="AMINO-ACID ABC TRANSPORTER PERMEASE PROTEIN YHDX-RELATED"/>
    <property type="match status" value="1"/>
</dbReference>
<keyword evidence="6" id="KW-0029">Amino-acid transport</keyword>
<organism evidence="11 12">
    <name type="scientific">Desulfomicrobium norvegicum (strain DSM 1741 / NCIMB 8310)</name>
    <name type="common">Desulfovibrio baculatus (strain Norway 4)</name>
    <name type="synonym">Desulfovibrio desulfuricans (strain Norway 4)</name>
    <dbReference type="NCBI Taxonomy" id="52561"/>
    <lineage>
        <taxon>Bacteria</taxon>
        <taxon>Pseudomonadati</taxon>
        <taxon>Thermodesulfobacteriota</taxon>
        <taxon>Desulfovibrionia</taxon>
        <taxon>Desulfovibrionales</taxon>
        <taxon>Desulfomicrobiaceae</taxon>
        <taxon>Desulfomicrobium</taxon>
    </lineage>
</organism>
<feature type="domain" description="ABC transmembrane type-1" evidence="10">
    <location>
        <begin position="77"/>
        <end position="369"/>
    </location>
</feature>
<gene>
    <name evidence="11" type="ORF">SAMN05421830_11150</name>
</gene>
<comment type="subcellular location">
    <subcellularLocation>
        <location evidence="1">Cell inner membrane</location>
        <topology evidence="1">Multi-pass membrane protein</topology>
    </subcellularLocation>
    <subcellularLocation>
        <location evidence="9">Cell membrane</location>
        <topology evidence="9">Multi-pass membrane protein</topology>
    </subcellularLocation>
</comment>
<dbReference type="InterPro" id="IPR010065">
    <property type="entry name" value="AA_ABC_transptr_permease_3TM"/>
</dbReference>
<feature type="transmembrane region" description="Helical" evidence="9">
    <location>
        <begin position="351"/>
        <end position="372"/>
    </location>
</feature>
<dbReference type="InterPro" id="IPR000515">
    <property type="entry name" value="MetI-like"/>
</dbReference>
<evidence type="ECO:0000256" key="9">
    <source>
        <dbReference type="RuleBase" id="RU363032"/>
    </source>
</evidence>
<dbReference type="SUPFAM" id="SSF161098">
    <property type="entry name" value="MetI-like"/>
    <property type="match status" value="2"/>
</dbReference>
<feature type="transmembrane region" description="Helical" evidence="9">
    <location>
        <begin position="72"/>
        <end position="98"/>
    </location>
</feature>
<feature type="transmembrane region" description="Helical" evidence="9">
    <location>
        <begin position="12"/>
        <end position="30"/>
    </location>
</feature>
<evidence type="ECO:0000313" key="12">
    <source>
        <dbReference type="Proteomes" id="UP000199581"/>
    </source>
</evidence>
<dbReference type="InterPro" id="IPR035906">
    <property type="entry name" value="MetI-like_sf"/>
</dbReference>
<keyword evidence="7 9" id="KW-1133">Transmembrane helix</keyword>
<evidence type="ECO:0000259" key="10">
    <source>
        <dbReference type="PROSITE" id="PS50928"/>
    </source>
</evidence>
<dbReference type="GO" id="GO:0043190">
    <property type="term" value="C:ATP-binding cassette (ABC) transporter complex"/>
    <property type="evidence" value="ECO:0007669"/>
    <property type="project" value="InterPro"/>
</dbReference>
<dbReference type="EMBL" id="FOTO01000011">
    <property type="protein sequence ID" value="SFM00381.1"/>
    <property type="molecule type" value="Genomic_DNA"/>
</dbReference>
<dbReference type="GO" id="GO:0006865">
    <property type="term" value="P:amino acid transport"/>
    <property type="evidence" value="ECO:0007669"/>
    <property type="project" value="UniProtKB-KW"/>
</dbReference>
<evidence type="ECO:0000256" key="1">
    <source>
        <dbReference type="ARBA" id="ARBA00004429"/>
    </source>
</evidence>
<accession>A0A8G2C4N5</accession>
<dbReference type="GO" id="GO:0022857">
    <property type="term" value="F:transmembrane transporter activity"/>
    <property type="evidence" value="ECO:0007669"/>
    <property type="project" value="InterPro"/>
</dbReference>